<keyword evidence="1" id="KW-0472">Membrane</keyword>
<proteinExistence type="predicted"/>
<feature type="transmembrane region" description="Helical" evidence="1">
    <location>
        <begin position="260"/>
        <end position="279"/>
    </location>
</feature>
<reference evidence="2" key="1">
    <citation type="journal article" date="2022" name="Front. Genet.">
        <title>Chromosome-Scale Assembly of the Dendrobium nobile Genome Provides Insights Into the Molecular Mechanism of the Biosynthesis of the Medicinal Active Ingredient of Dendrobium.</title>
        <authorList>
            <person name="Xu Q."/>
            <person name="Niu S.-C."/>
            <person name="Li K.-L."/>
            <person name="Zheng P.-J."/>
            <person name="Zhang X.-J."/>
            <person name="Jia Y."/>
            <person name="Liu Y."/>
            <person name="Niu Y.-X."/>
            <person name="Yu L.-H."/>
            <person name="Chen D.-F."/>
            <person name="Zhang G.-Q."/>
        </authorList>
    </citation>
    <scope>NUCLEOTIDE SEQUENCE</scope>
    <source>
        <tissue evidence="2">Leaf</tissue>
    </source>
</reference>
<comment type="caution">
    <text evidence="2">The sequence shown here is derived from an EMBL/GenBank/DDBJ whole genome shotgun (WGS) entry which is preliminary data.</text>
</comment>
<dbReference type="AlphaFoldDB" id="A0A8T3BD13"/>
<name>A0A8T3BD13_DENNO</name>
<sequence>MGFCDAKRKEEVTAASEKSSTFFLIKDVMKMASIFSGSSAMVEAFLHCAFHGGVAFMLYSRQVDLQSLEVAKAPTHSLRRATFTAQSSNSHRFARVFFTSSHAVRGCSTLTASPERRLGFALNLFRCCCSSSLLRLSFCTSRFFGSFVAVRLRSLDDVPFLRIESLDILIGSNYVELDRWIVRKNSARDCQQVIDLLEISSDIAVSFSFIKHGVITMKTFDNVSKEMPWRVLEKKGAYNAYIQVIKEDAMMMASTSTGSLAMVVSFSIVLCMCLCWFHLEWQGINASRMASSGNRCCQPLFWLFRA</sequence>
<keyword evidence="3" id="KW-1185">Reference proteome</keyword>
<evidence type="ECO:0000256" key="1">
    <source>
        <dbReference type="SAM" id="Phobius"/>
    </source>
</evidence>
<protein>
    <submittedName>
        <fullName evidence="2">Uncharacterized protein</fullName>
    </submittedName>
</protein>
<organism evidence="2 3">
    <name type="scientific">Dendrobium nobile</name>
    <name type="common">Orchid</name>
    <dbReference type="NCBI Taxonomy" id="94219"/>
    <lineage>
        <taxon>Eukaryota</taxon>
        <taxon>Viridiplantae</taxon>
        <taxon>Streptophyta</taxon>
        <taxon>Embryophyta</taxon>
        <taxon>Tracheophyta</taxon>
        <taxon>Spermatophyta</taxon>
        <taxon>Magnoliopsida</taxon>
        <taxon>Liliopsida</taxon>
        <taxon>Asparagales</taxon>
        <taxon>Orchidaceae</taxon>
        <taxon>Epidendroideae</taxon>
        <taxon>Malaxideae</taxon>
        <taxon>Dendrobiinae</taxon>
        <taxon>Dendrobium</taxon>
    </lineage>
</organism>
<gene>
    <name evidence="2" type="ORF">KFK09_011595</name>
</gene>
<evidence type="ECO:0000313" key="2">
    <source>
        <dbReference type="EMBL" id="KAI0510979.1"/>
    </source>
</evidence>
<keyword evidence="1" id="KW-1133">Transmembrane helix</keyword>
<evidence type="ECO:0000313" key="3">
    <source>
        <dbReference type="Proteomes" id="UP000829196"/>
    </source>
</evidence>
<dbReference type="EMBL" id="JAGYWB010000009">
    <property type="protein sequence ID" value="KAI0510979.1"/>
    <property type="molecule type" value="Genomic_DNA"/>
</dbReference>
<keyword evidence="1" id="KW-0812">Transmembrane</keyword>
<dbReference type="Proteomes" id="UP000829196">
    <property type="component" value="Unassembled WGS sequence"/>
</dbReference>
<accession>A0A8T3BD13</accession>